<keyword evidence="3" id="KW-1185">Reference proteome</keyword>
<dbReference type="KEGG" id="sgi:SGRAN_3974"/>
<sequence length="1680" mass="171135">MTPNPKLRLGAALMVTASSLSLATPAFAAHILFSSKGETQPQIGERVNQIAGLKQVRLDNGAVVSVLDTADYRINADGSVDLYAGSVTVAGGDATTIVRMPDGVEGRVSGRGSAASFSVAADGAARGHVLTGQAFIGRADSLRRFGTGEMFAVAPGRKPELVVSNGAQTTPDASDDAAQVADMAADGPAAAAQNGVPVTLGDALAAAGASSDILAAARRVDAAVANPAIERFPSGDLARLVAAAGGLERAYGGAPFPAAQADIIRTYLSWLASGRGEADFLTAYAGFLGQYLDLIRSGAAPSRFERASLADINAFLTYAARSGRLAELAARDRTLVDAYLAFLRGGGDPDRFGQGFTELTQAYFAFIRGGGVPADFTQASAATLDAYIRFLSDSGLAEALSAADRALLAAYLDKGGLAFAGQYRNALDAYFAWLASGRLPSGYAALDAATLRAYLETLSSAGLLTTLAGDKAQFYAAYLAFLQGGGAPDAFAGLPANVFAGYASQLDAYFAFLAAGNLPSAYSGADLAQLQAWLAQLQAAGALDRFLGERADFFAAYLAFLQQGGQADAFAGLNANVFTGYAQALAAYYDYLARGGVPSGYTALTQAQIRAYLAALDSAGASGTFLDSLADFYAGYFAFVAGGGDPDLFAGLPVPPDYPAFAAALNAYAAFLAGGGLPADYDAQSLATLRAYLSAIAAAGQTGDLLGANAGLLDAYFAYLAGGGAPNGFAGLPVYADYVAALNAYYAYLAGGGLPTGYAALTQAQINAYLAALDAAGGFASHASLNAFFAQYYAFVRAGGDPLKYAALPVYSDYLAAVQAWYAFVLGGGRPSDYAALTPEQIETYLALLGDAGVLQAQLSDTALVFLTDYLAWLGTGADPDQFAGLPVNTPPDPQYNSVPQPPRLAYAGGFNPATAAVNFVTTLNVGNGQTVPGSEAGFTTTAYALDGDGGLTSYTRAGGVTRTRGTTTVTDISGNADIVIGRWSDGVSTGPNPFTLSPAQGFHYLLARPVDAGFALPAQGVIAYDLLAATRPTMVDGSLPAGGFAGDMAIVLGAAPKVAFDATVTMPGLVGQSDRTFRYATAGGVTDPTQSQTALTLASGGNFRILVPGVAGADCQTTNCQFDASGVFAGNANQLGLTYAAHNDLGSAKAAIGAAIFGNGTLSGGPPPEPTFVTANLLSSEARLSSTYDAYTIHPINLSVTSSPNANQGYEIDASGAIVGVRTIGTYGGYDRIGTATHADSGASDSGVLQWTRWTGGLLDMRRNAGTGGRGPVTLSDNQGYHFIVGAPATNLPASGRVDYQLVGGTRPTQGYGAAAPGTLVSGAAAVQFGTQAKVGIDLVFDYNSDRFTARTAGGLANLSASELSLSNGAFYAIGANGNVTSTGGTCTTSCRAIWSGFLAGPAGKEMGLEYVVQLGTSTNEVIGVAAFEAQPAPTFSTGEYTNQYVLNVTYARTNDSAYNSKVTYDANGMVTQWTRSNGSPVGVLPEHRGPAEESGSVNGVIGWARWLDVNNIGAGNPKLPNSGNPILTGTLASALPTSGGVEYQLIGQTRPVDRAGNLEPGTFTGNLAVDFATKKVGFDFAVAIDQYGWEVRTAGGAANPANGGQNLLGLDRTAFEGAPMISGTTAASCTVSCSSDVRGALFGPGASHVGLGYAIKDGSLAVSGVATFAAQPPAPPVP</sequence>
<gene>
    <name evidence="2" type="ORF">SGRAN_3974</name>
</gene>
<evidence type="ECO:0000313" key="3">
    <source>
        <dbReference type="Proteomes" id="UP000058599"/>
    </source>
</evidence>
<reference evidence="2 3" key="1">
    <citation type="journal article" date="2016" name="BMC Genomics">
        <title>Genomic analysis of the nitrate-respiring Sphingopyxis granuli (formerly Sphingomonas macrogoltabida) strain TFA.</title>
        <authorList>
            <person name="Garcia-Romero I."/>
            <person name="Perez-Pulido A.J."/>
            <person name="Gonzalez-Flores Y.E."/>
            <person name="Reyes-Ramirez F."/>
            <person name="Santero E."/>
            <person name="Floriano B."/>
        </authorList>
    </citation>
    <scope>NUCLEOTIDE SEQUENCE [LARGE SCALE GENOMIC DNA]</scope>
    <source>
        <strain evidence="2 3">TFA</strain>
    </source>
</reference>
<dbReference type="RefSeq" id="WP_067186374.1">
    <property type="nucleotide sequence ID" value="NZ_CP012199.1"/>
</dbReference>
<dbReference type="Gene3D" id="2.40.160.90">
    <property type="match status" value="1"/>
</dbReference>
<keyword evidence="1" id="KW-0732">Signal</keyword>
<feature type="chain" id="PRO_5041678106" evidence="1">
    <location>
        <begin position="29"/>
        <end position="1680"/>
    </location>
</feature>
<dbReference type="EMBL" id="CP012199">
    <property type="protein sequence ID" value="AMG76304.1"/>
    <property type="molecule type" value="Genomic_DNA"/>
</dbReference>
<proteinExistence type="predicted"/>
<organism evidence="2 3">
    <name type="scientific">Sphingopyxis granuli</name>
    <dbReference type="NCBI Taxonomy" id="267128"/>
    <lineage>
        <taxon>Bacteria</taxon>
        <taxon>Pseudomonadati</taxon>
        <taxon>Pseudomonadota</taxon>
        <taxon>Alphaproteobacteria</taxon>
        <taxon>Sphingomonadales</taxon>
        <taxon>Sphingomonadaceae</taxon>
        <taxon>Sphingopyxis</taxon>
    </lineage>
</organism>
<dbReference type="Proteomes" id="UP000058599">
    <property type="component" value="Chromosome"/>
</dbReference>
<evidence type="ECO:0000256" key="1">
    <source>
        <dbReference type="SAM" id="SignalP"/>
    </source>
</evidence>
<feature type="signal peptide" evidence="1">
    <location>
        <begin position="1"/>
        <end position="28"/>
    </location>
</feature>
<protein>
    <submittedName>
        <fullName evidence="2">Uncharacterized protein</fullName>
    </submittedName>
</protein>
<accession>A0AA86GNF8</accession>
<name>A0AA86GNF8_9SPHN</name>
<evidence type="ECO:0000313" key="2">
    <source>
        <dbReference type="EMBL" id="AMG76304.1"/>
    </source>
</evidence>